<gene>
    <name evidence="1" type="ORF">BO66DRAFT_102827</name>
</gene>
<keyword evidence="2" id="KW-1185">Reference proteome</keyword>
<dbReference type="EMBL" id="KZ824961">
    <property type="protein sequence ID" value="RAH69241.1"/>
    <property type="molecule type" value="Genomic_DNA"/>
</dbReference>
<accession>A0ACD1H6H8</accession>
<evidence type="ECO:0000313" key="2">
    <source>
        <dbReference type="Proteomes" id="UP000249661"/>
    </source>
</evidence>
<reference evidence="1" key="1">
    <citation type="submission" date="2018-02" db="EMBL/GenBank/DDBJ databases">
        <title>The genomes of Aspergillus section Nigri reveals drivers in fungal speciation.</title>
        <authorList>
            <consortium name="DOE Joint Genome Institute"/>
            <person name="Vesth T.C."/>
            <person name="Nybo J."/>
            <person name="Theobald S."/>
            <person name="Brandl J."/>
            <person name="Frisvad J.C."/>
            <person name="Nielsen K.F."/>
            <person name="Lyhne E.K."/>
            <person name="Kogle M.E."/>
            <person name="Kuo A."/>
            <person name="Riley R."/>
            <person name="Clum A."/>
            <person name="Nolan M."/>
            <person name="Lipzen A."/>
            <person name="Salamov A."/>
            <person name="Henrissat B."/>
            <person name="Wiebenga A."/>
            <person name="De vries R.P."/>
            <person name="Grigoriev I.V."/>
            <person name="Mortensen U.H."/>
            <person name="Andersen M.R."/>
            <person name="Baker S.E."/>
        </authorList>
    </citation>
    <scope>NUCLEOTIDE SEQUENCE</scope>
    <source>
        <strain evidence="1">CBS 121060</strain>
    </source>
</reference>
<dbReference type="Proteomes" id="UP000249661">
    <property type="component" value="Unassembled WGS sequence"/>
</dbReference>
<protein>
    <submittedName>
        <fullName evidence="1">Uncharacterized protein</fullName>
    </submittedName>
</protein>
<name>A0ACD1H6H8_9EURO</name>
<proteinExistence type="predicted"/>
<sequence>MAAALSSMDLSQTPAGTPPAGVTPDLYGNPPSLQSTIKGFCALFYVVTTVVVSLRMYSVFRSAQKVAADDVLCLLAVVCTFAYMAFLIHLSYAARHMWDVPLSWLYSDPEYWKLRLAQNLFNPLAFFFSRAPVFVLYRRLFDAPLHRNFSKACWAGLGAAFLLYMHTFPLTAIVCAPRPGHSFIDTDTFNRCSKALPDAIVQGAGNILLDAYALILPQPIIWKLKLSLQKKLNIALVFGVGSIALIASCISMYYRVQLKVGTDTDWNEGAYDVTSTGPRQDGGAQHCDHLQLCARGVASDPPREGVQQDE</sequence>
<evidence type="ECO:0000313" key="1">
    <source>
        <dbReference type="EMBL" id="RAH69241.1"/>
    </source>
</evidence>
<organism evidence="1 2">
    <name type="scientific">Aspergillus aculeatinus CBS 121060</name>
    <dbReference type="NCBI Taxonomy" id="1448322"/>
    <lineage>
        <taxon>Eukaryota</taxon>
        <taxon>Fungi</taxon>
        <taxon>Dikarya</taxon>
        <taxon>Ascomycota</taxon>
        <taxon>Pezizomycotina</taxon>
        <taxon>Eurotiomycetes</taxon>
        <taxon>Eurotiomycetidae</taxon>
        <taxon>Eurotiales</taxon>
        <taxon>Aspergillaceae</taxon>
        <taxon>Aspergillus</taxon>
        <taxon>Aspergillus subgen. Circumdati</taxon>
    </lineage>
</organism>